<feature type="region of interest" description="Disordered" evidence="2">
    <location>
        <begin position="380"/>
        <end position="406"/>
    </location>
</feature>
<dbReference type="EMBL" id="CCKQ01011315">
    <property type="protein sequence ID" value="CDW82863.1"/>
    <property type="molecule type" value="Genomic_DNA"/>
</dbReference>
<reference evidence="3 4" key="1">
    <citation type="submission" date="2014-06" db="EMBL/GenBank/DDBJ databases">
        <authorList>
            <person name="Swart Estienne"/>
        </authorList>
    </citation>
    <scope>NUCLEOTIDE SEQUENCE [LARGE SCALE GENOMIC DNA]</scope>
    <source>
        <strain evidence="3 4">130c</strain>
    </source>
</reference>
<dbReference type="Proteomes" id="UP000039865">
    <property type="component" value="Unassembled WGS sequence"/>
</dbReference>
<feature type="compositionally biased region" description="Basic and acidic residues" evidence="2">
    <location>
        <begin position="380"/>
        <end position="393"/>
    </location>
</feature>
<feature type="coiled-coil region" evidence="1">
    <location>
        <begin position="206"/>
        <end position="275"/>
    </location>
</feature>
<organism evidence="3 4">
    <name type="scientific">Stylonychia lemnae</name>
    <name type="common">Ciliate</name>
    <dbReference type="NCBI Taxonomy" id="5949"/>
    <lineage>
        <taxon>Eukaryota</taxon>
        <taxon>Sar</taxon>
        <taxon>Alveolata</taxon>
        <taxon>Ciliophora</taxon>
        <taxon>Intramacronucleata</taxon>
        <taxon>Spirotrichea</taxon>
        <taxon>Stichotrichia</taxon>
        <taxon>Sporadotrichida</taxon>
        <taxon>Oxytrichidae</taxon>
        <taxon>Stylonychinae</taxon>
        <taxon>Stylonychia</taxon>
    </lineage>
</organism>
<accession>A0A078APK1</accession>
<sequence length="660" mass="78094">MSTEFEKESNLSAEEAKVKTWLNQQYENLKDMKSQTADEMFKNIDSRQIQKQIKSQNEKLNEEMRQQEFSNNNLTFSEASQHLGSMLIQMIEHDRKDPAKYFRTSLDPALKIDNDQFHEILNDLLSRLSDVQLQSAKKVLHRYKHDKRKVTTGIQTEVEDEMTLYFQRNRISTLKKDVSILNDKLEENQQIHQFLIKENHEINTKHTKINERFRELSNKYDLLETKYQNQIQENMTISSQKNIVEQRLHEVTNTYQELRNNLETTLKDALNLKKDRKSLINELFYIGSKFQVVKVPQVFYKLGIQNFEEDLEEEDPNREDSESDGQAKDVIEQAQDDSFELSEISSQVSNIEQTDDNIEKSVNNASKIQRKTILKIGNQKHIEGNPEKVKPDKLSNQNDLLKRRTTQINVDTLQRQRRKEKEEVDQIKLKLQQEIDNLKRELEKQNKPIKDNQQMPVNENVQFKTQKIFDNAQYQQSVNPIVERKVIIKEFTPEKRRQESMRIINKDCASIGVQFPDQNMLKMRETLKMIHRKELRTKMIQTEDLVDEELLRQLKEQKAKYGLKIFATKSSDMAMNNNSQVQFKSTAIYNKVPPEYILESKRSNRNDEESYDMVQNNPIYNNKIFIPRQTQRSIVIDKSLSPERSKNKITKNTEHVKQSN</sequence>
<dbReference type="AlphaFoldDB" id="A0A078APK1"/>
<keyword evidence="4" id="KW-1185">Reference proteome</keyword>
<name>A0A078APK1_STYLE</name>
<proteinExistence type="predicted"/>
<feature type="region of interest" description="Disordered" evidence="2">
    <location>
        <begin position="640"/>
        <end position="660"/>
    </location>
</feature>
<gene>
    <name evidence="3" type="primary">Contig9106.g9742</name>
    <name evidence="3" type="ORF">STYLEM_11899</name>
</gene>
<dbReference type="InParanoid" id="A0A078APK1"/>
<keyword evidence="1" id="KW-0175">Coiled coil</keyword>
<evidence type="ECO:0000313" key="3">
    <source>
        <dbReference type="EMBL" id="CDW82863.1"/>
    </source>
</evidence>
<evidence type="ECO:0000313" key="4">
    <source>
        <dbReference type="Proteomes" id="UP000039865"/>
    </source>
</evidence>
<protein>
    <submittedName>
        <fullName evidence="3">Uncharacterized protein</fullName>
    </submittedName>
</protein>
<evidence type="ECO:0000256" key="2">
    <source>
        <dbReference type="SAM" id="MobiDB-lite"/>
    </source>
</evidence>
<evidence type="ECO:0000256" key="1">
    <source>
        <dbReference type="SAM" id="Coils"/>
    </source>
</evidence>